<feature type="binding site" description="axial binding residue" evidence="12">
    <location>
        <position position="468"/>
    </location>
    <ligand>
        <name>heme</name>
        <dbReference type="ChEBI" id="CHEBI:30413"/>
    </ligand>
    <ligandPart>
        <name>Fe</name>
        <dbReference type="ChEBI" id="CHEBI:18248"/>
    </ligandPart>
</feature>
<dbReference type="AlphaFoldDB" id="A0A060T8H8"/>
<dbReference type="Gene3D" id="1.10.630.10">
    <property type="entry name" value="Cytochrome P450"/>
    <property type="match status" value="1"/>
</dbReference>
<dbReference type="GO" id="GO:0005506">
    <property type="term" value="F:iron ion binding"/>
    <property type="evidence" value="ECO:0007669"/>
    <property type="project" value="InterPro"/>
</dbReference>
<evidence type="ECO:0000256" key="13">
    <source>
        <dbReference type="RuleBase" id="RU000461"/>
    </source>
</evidence>
<gene>
    <name evidence="15" type="ORF">GNLVRS02_ARAD1D06842g</name>
</gene>
<keyword evidence="8 13" id="KW-0560">Oxidoreductase</keyword>
<dbReference type="PANTHER" id="PTHR24287">
    <property type="entry name" value="P450, PUTATIVE (EUROFUNG)-RELATED"/>
    <property type="match status" value="1"/>
</dbReference>
<dbReference type="GO" id="GO:0020037">
    <property type="term" value="F:heme binding"/>
    <property type="evidence" value="ECO:0007669"/>
    <property type="project" value="InterPro"/>
</dbReference>
<keyword evidence="4 12" id="KW-0349">Heme</keyword>
<dbReference type="PANTHER" id="PTHR24287:SF1">
    <property type="entry name" value="P450, PUTATIVE (EUROFUNG)-RELATED"/>
    <property type="match status" value="1"/>
</dbReference>
<dbReference type="CDD" id="cd11063">
    <property type="entry name" value="CYP52"/>
    <property type="match status" value="1"/>
</dbReference>
<evidence type="ECO:0000256" key="8">
    <source>
        <dbReference type="ARBA" id="ARBA00023002"/>
    </source>
</evidence>
<organism evidence="15">
    <name type="scientific">Blastobotrys adeninivorans</name>
    <name type="common">Yeast</name>
    <name type="synonym">Arxula adeninivorans</name>
    <dbReference type="NCBI Taxonomy" id="409370"/>
    <lineage>
        <taxon>Eukaryota</taxon>
        <taxon>Fungi</taxon>
        <taxon>Dikarya</taxon>
        <taxon>Ascomycota</taxon>
        <taxon>Saccharomycotina</taxon>
        <taxon>Dipodascomycetes</taxon>
        <taxon>Dipodascales</taxon>
        <taxon>Trichomonascaceae</taxon>
        <taxon>Blastobotrys</taxon>
    </lineage>
</organism>
<keyword evidence="5 14" id="KW-0812">Transmembrane</keyword>
<proteinExistence type="inferred from homology"/>
<dbReference type="GO" id="GO:0016020">
    <property type="term" value="C:membrane"/>
    <property type="evidence" value="ECO:0007669"/>
    <property type="project" value="UniProtKB-SubCell"/>
</dbReference>
<evidence type="ECO:0000256" key="11">
    <source>
        <dbReference type="ARBA" id="ARBA00023136"/>
    </source>
</evidence>
<evidence type="ECO:0000256" key="12">
    <source>
        <dbReference type="PIRSR" id="PIRSR602402-1"/>
    </source>
</evidence>
<dbReference type="SUPFAM" id="SSF48264">
    <property type="entry name" value="Cytochrome P450"/>
    <property type="match status" value="1"/>
</dbReference>
<dbReference type="InterPro" id="IPR001128">
    <property type="entry name" value="Cyt_P450"/>
</dbReference>
<comment type="similarity">
    <text evidence="3 13">Belongs to the cytochrome P450 family.</text>
</comment>
<comment type="cofactor">
    <cofactor evidence="1 12">
        <name>heme</name>
        <dbReference type="ChEBI" id="CHEBI:30413"/>
    </cofactor>
</comment>
<evidence type="ECO:0000256" key="6">
    <source>
        <dbReference type="ARBA" id="ARBA00022723"/>
    </source>
</evidence>
<feature type="transmembrane region" description="Helical" evidence="14">
    <location>
        <begin position="6"/>
        <end position="26"/>
    </location>
</feature>
<comment type="subcellular location">
    <subcellularLocation>
        <location evidence="2">Membrane</location>
    </subcellularLocation>
</comment>
<dbReference type="PROSITE" id="PS00086">
    <property type="entry name" value="CYTOCHROME_P450"/>
    <property type="match status" value="1"/>
</dbReference>
<dbReference type="GO" id="GO:0016712">
    <property type="term" value="F:oxidoreductase activity, acting on paired donors, with incorporation or reduction of molecular oxygen, reduced flavin or flavoprotein as one donor, and incorporation of one atom of oxygen"/>
    <property type="evidence" value="ECO:0007669"/>
    <property type="project" value="InterPro"/>
</dbReference>
<evidence type="ECO:0000256" key="2">
    <source>
        <dbReference type="ARBA" id="ARBA00004370"/>
    </source>
</evidence>
<dbReference type="InterPro" id="IPR036396">
    <property type="entry name" value="Cyt_P450_sf"/>
</dbReference>
<keyword evidence="10 13" id="KW-0503">Monooxygenase</keyword>
<dbReference type="InterPro" id="IPR002974">
    <property type="entry name" value="Cyt_P450_E_CYP52_ascomycetes"/>
</dbReference>
<reference evidence="15" key="1">
    <citation type="submission" date="2014-02" db="EMBL/GenBank/DDBJ databases">
        <authorList>
            <person name="Genoscope - CEA"/>
        </authorList>
    </citation>
    <scope>NUCLEOTIDE SEQUENCE</scope>
    <source>
        <strain evidence="15">LS3</strain>
    </source>
</reference>
<dbReference type="PRINTS" id="PR00385">
    <property type="entry name" value="P450"/>
</dbReference>
<accession>A0A060T8H8</accession>
<dbReference type="EMBL" id="HG937694">
    <property type="protein sequence ID" value="CDP37233.1"/>
    <property type="molecule type" value="Genomic_DNA"/>
</dbReference>
<dbReference type="PhylomeDB" id="A0A060T8H8"/>
<dbReference type="Pfam" id="PF00067">
    <property type="entry name" value="p450"/>
    <property type="match status" value="1"/>
</dbReference>
<evidence type="ECO:0000256" key="4">
    <source>
        <dbReference type="ARBA" id="ARBA00022617"/>
    </source>
</evidence>
<evidence type="ECO:0000313" key="15">
    <source>
        <dbReference type="EMBL" id="CDP37233.1"/>
    </source>
</evidence>
<sequence>MLESVTVRILALILAFPVLLWAYSWYDELKYRRRAKKVGCELPAYKASWPAGLPLVVSTVKAMRRNELLQHTSRFTDGVPASTVRMQALGRVILVTNAPENIKAILATQFKEFDLSRRHSAFLTLLGDGIFTLSGNGWYHSRAMLRPQFSNEQVSRLHDIERCMQAFINLAKVQSAGGRYFDIQENFFKLTIDTATEFLFGESTDCLSAALEEAKNPGTQVQNKAVEFAECFNYGQYILSLKFGVANSFHPLVGGKKYNYSRKVCHDFVDGYVRMALDQADQEKPEKDDEEHKSYVFLKELTRETRDPIVMRDQALNILLAGRDTTASLLSFAFAVLVRRPDILAKLREAVAESFGDTTEGITFHTLKRCDYLKYFINETLRLYPTVPRNSRECNKDTTLPVGGGPDGTKPIFVPKGSTVAYVVYNLHRNPDIWGPDAHVFRPERWAETNKLGGNWTFIPFNGGPRICLGQQFALTEAGYTIVRLIQSFKTIQGPPGIENVPIKEYAALTSSVAGGVEVTVS</sequence>
<evidence type="ECO:0000256" key="9">
    <source>
        <dbReference type="ARBA" id="ARBA00023004"/>
    </source>
</evidence>
<keyword evidence="11 14" id="KW-0472">Membrane</keyword>
<reference evidence="15" key="2">
    <citation type="submission" date="2014-06" db="EMBL/GenBank/DDBJ databases">
        <title>The complete genome of Blastobotrys (Arxula) adeninivorans LS3 - a yeast of biotechnological interest.</title>
        <authorList>
            <person name="Kunze G."/>
            <person name="Gaillardin C."/>
            <person name="Czernicka M."/>
            <person name="Durrens P."/>
            <person name="Martin T."/>
            <person name="Boer E."/>
            <person name="Gabaldon T."/>
            <person name="Cruz J."/>
            <person name="Talla E."/>
            <person name="Marck C."/>
            <person name="Goffeau A."/>
            <person name="Barbe V."/>
            <person name="Baret P."/>
            <person name="Baronian K."/>
            <person name="Beier S."/>
            <person name="Bleykasten C."/>
            <person name="Bode R."/>
            <person name="Casaregola S."/>
            <person name="Despons L."/>
            <person name="Fairhead C."/>
            <person name="Giersberg M."/>
            <person name="Gierski P."/>
            <person name="Hahnel U."/>
            <person name="Hartmann A."/>
            <person name="Jankowska D."/>
            <person name="Jubin C."/>
            <person name="Jung P."/>
            <person name="Lafontaine I."/>
            <person name="Leh-Louis V."/>
            <person name="Lemaire M."/>
            <person name="Marcet-Houben M."/>
            <person name="Mascher M."/>
            <person name="Morel G."/>
            <person name="Richard G.-F."/>
            <person name="Riechen J."/>
            <person name="Sacerdot C."/>
            <person name="Sarkar A."/>
            <person name="Savel G."/>
            <person name="Schacherer J."/>
            <person name="Sherman D."/>
            <person name="Straub M.-L."/>
            <person name="Stein N."/>
            <person name="Thierry A."/>
            <person name="Trautwein-Schult A."/>
            <person name="Westhof E."/>
            <person name="Worch S."/>
            <person name="Dujon B."/>
            <person name="Souciet J.-L."/>
            <person name="Wincker P."/>
            <person name="Scholz U."/>
            <person name="Neuveglise N."/>
        </authorList>
    </citation>
    <scope>NUCLEOTIDE SEQUENCE</scope>
    <source>
        <strain evidence="15">LS3</strain>
    </source>
</reference>
<name>A0A060T8H8_BLAAD</name>
<evidence type="ECO:0000256" key="14">
    <source>
        <dbReference type="SAM" id="Phobius"/>
    </source>
</evidence>
<dbReference type="PRINTS" id="PR01239">
    <property type="entry name" value="EP450IICYP52"/>
</dbReference>
<protein>
    <submittedName>
        <fullName evidence="15">ARAD1D06842p</fullName>
    </submittedName>
</protein>
<dbReference type="InterPro" id="IPR047146">
    <property type="entry name" value="Cyt_P450_E_CYP52_fungi"/>
</dbReference>
<keyword evidence="9 12" id="KW-0408">Iron</keyword>
<dbReference type="InterPro" id="IPR017972">
    <property type="entry name" value="Cyt_P450_CS"/>
</dbReference>
<evidence type="ECO:0000256" key="3">
    <source>
        <dbReference type="ARBA" id="ARBA00010617"/>
    </source>
</evidence>
<evidence type="ECO:0000256" key="7">
    <source>
        <dbReference type="ARBA" id="ARBA00022989"/>
    </source>
</evidence>
<evidence type="ECO:0000256" key="5">
    <source>
        <dbReference type="ARBA" id="ARBA00022692"/>
    </source>
</evidence>
<dbReference type="InterPro" id="IPR002402">
    <property type="entry name" value="Cyt_P450_E_grp-II"/>
</dbReference>
<dbReference type="PRINTS" id="PR00464">
    <property type="entry name" value="EP450II"/>
</dbReference>
<evidence type="ECO:0000256" key="1">
    <source>
        <dbReference type="ARBA" id="ARBA00001971"/>
    </source>
</evidence>
<keyword evidence="6 12" id="KW-0479">Metal-binding</keyword>
<evidence type="ECO:0000256" key="10">
    <source>
        <dbReference type="ARBA" id="ARBA00023033"/>
    </source>
</evidence>
<keyword evidence="7 14" id="KW-1133">Transmembrane helix</keyword>